<evidence type="ECO:0000313" key="2">
    <source>
        <dbReference type="EMBL" id="MBK3495257.1"/>
    </source>
</evidence>
<dbReference type="EMBL" id="JAEOAH010000012">
    <property type="protein sequence ID" value="MBK3495257.1"/>
    <property type="molecule type" value="Genomic_DNA"/>
</dbReference>
<protein>
    <submittedName>
        <fullName evidence="2">Uncharacterized protein</fullName>
    </submittedName>
</protein>
<keyword evidence="3" id="KW-1185">Reference proteome</keyword>
<proteinExistence type="predicted"/>
<name>A0ABS1H768_9BACL</name>
<evidence type="ECO:0000313" key="3">
    <source>
        <dbReference type="Proteomes" id="UP000618943"/>
    </source>
</evidence>
<comment type="caution">
    <text evidence="2">The sequence shown here is derived from an EMBL/GenBank/DDBJ whole genome shotgun (WGS) entry which is preliminary data.</text>
</comment>
<gene>
    <name evidence="2" type="ORF">JFL43_10415</name>
</gene>
<evidence type="ECO:0000256" key="1">
    <source>
        <dbReference type="SAM" id="MobiDB-lite"/>
    </source>
</evidence>
<accession>A0ABS1H768</accession>
<feature type="compositionally biased region" description="Polar residues" evidence="1">
    <location>
        <begin position="31"/>
        <end position="47"/>
    </location>
</feature>
<organism evidence="2 3">
    <name type="scientific">Viridibacillus soli</name>
    <dbReference type="NCBI Taxonomy" id="2798301"/>
    <lineage>
        <taxon>Bacteria</taxon>
        <taxon>Bacillati</taxon>
        <taxon>Bacillota</taxon>
        <taxon>Bacilli</taxon>
        <taxon>Bacillales</taxon>
        <taxon>Caryophanaceae</taxon>
        <taxon>Viridibacillus</taxon>
    </lineage>
</organism>
<sequence length="59" mass="6592">MFWLFAILVIVFALGLALFVDLKRKKFKNNPNITTHPNAKSGDSTNYLMGDNRYTNGGG</sequence>
<reference evidence="2 3" key="1">
    <citation type="submission" date="2020-12" db="EMBL/GenBank/DDBJ databases">
        <title>YIM B01967 draft genome.</title>
        <authorList>
            <person name="Yan X."/>
        </authorList>
    </citation>
    <scope>NUCLEOTIDE SEQUENCE [LARGE SCALE GENOMIC DNA]</scope>
    <source>
        <strain evidence="2 3">YIM B01967</strain>
    </source>
</reference>
<dbReference type="RefSeq" id="WP_200749007.1">
    <property type="nucleotide sequence ID" value="NZ_JAEOAH010000012.1"/>
</dbReference>
<feature type="region of interest" description="Disordered" evidence="1">
    <location>
        <begin position="31"/>
        <end position="59"/>
    </location>
</feature>
<dbReference type="Proteomes" id="UP000618943">
    <property type="component" value="Unassembled WGS sequence"/>
</dbReference>